<keyword evidence="7" id="KW-1185">Reference proteome</keyword>
<evidence type="ECO:0000259" key="5">
    <source>
        <dbReference type="Pfam" id="PF00733"/>
    </source>
</evidence>
<comment type="catalytic activity">
    <reaction evidence="4">
        <text>L-aspartate + L-glutamine + ATP + H2O = L-asparagine + L-glutamate + AMP + diphosphate + H(+)</text>
        <dbReference type="Rhea" id="RHEA:12228"/>
        <dbReference type="ChEBI" id="CHEBI:15377"/>
        <dbReference type="ChEBI" id="CHEBI:15378"/>
        <dbReference type="ChEBI" id="CHEBI:29985"/>
        <dbReference type="ChEBI" id="CHEBI:29991"/>
        <dbReference type="ChEBI" id="CHEBI:30616"/>
        <dbReference type="ChEBI" id="CHEBI:33019"/>
        <dbReference type="ChEBI" id="CHEBI:58048"/>
        <dbReference type="ChEBI" id="CHEBI:58359"/>
        <dbReference type="ChEBI" id="CHEBI:456215"/>
        <dbReference type="EC" id="6.3.5.4"/>
    </reaction>
</comment>
<sequence length="613" mass="64696">MTSEAWFAVLPDGESGGTAARGLRRGTTEVIDHHSGRPWLVGSWPAGQVVVAAVGGARLAVIGRCPVTADALASRLRRVRDVADVEGALAGLEGSFHAVASVGGRVRVRGSASAVRRVFRARVDGVTVAASRADVLARAVGAGVDERRVALHLLASPPPYPLDAGPGLWRGVEALPAGSFLLLEADGRAEVHRWWNPPEPQLTLAEGAVEVGRALTAAVDSCTADAKTVSSDLSGGMDSTSLCFLAARGQARLVTFRWESVDAANDDAAWAGLAAARLPGSAEHVVPERSRAPLWFSGLADLEAAADEPGSWVRDGARLATLVGLMTEHGSQLHLSGGGGDELFCALSPYVHDSLRSHPLPTLGLVRRQRLLQRWSLWPLLRGLADRSTFSQWLAAWADGLTGTRRPSPARTSTAWGADLRMPPWASPDAVRSVQSLLRAAAADLPEPLAAQRGQHAALSCVQMCGRGFRQVDQVTSAQGLPYAAPYLDDRVIEAALSVRVAERSARERYKPVLATAMSGIVPDTVLARSTKGEYSADFHLGLRRNKAVLAEIVAESRLARAGLLDAAALRASLRRPELSPDLMRSLDNTLACEVWLRSVLGAGGGPGPAVVG</sequence>
<dbReference type="EMBL" id="BAAABW010000004">
    <property type="protein sequence ID" value="GAA0336265.1"/>
    <property type="molecule type" value="Genomic_DNA"/>
</dbReference>
<accession>A0ABN0WFW1</accession>
<protein>
    <recommendedName>
        <fullName evidence="2">asparagine synthase (glutamine-hydrolyzing)</fullName>
        <ecNumber evidence="2">6.3.5.4</ecNumber>
    </recommendedName>
</protein>
<evidence type="ECO:0000256" key="1">
    <source>
        <dbReference type="ARBA" id="ARBA00005187"/>
    </source>
</evidence>
<evidence type="ECO:0000256" key="4">
    <source>
        <dbReference type="ARBA" id="ARBA00048741"/>
    </source>
</evidence>
<dbReference type="InterPro" id="IPR051786">
    <property type="entry name" value="ASN_synthetase/amidase"/>
</dbReference>
<keyword evidence="3" id="KW-0061">Asparagine biosynthesis</keyword>
<proteinExistence type="predicted"/>
<comment type="caution">
    <text evidence="6">The sequence shown here is derived from an EMBL/GenBank/DDBJ whole genome shotgun (WGS) entry which is preliminary data.</text>
</comment>
<evidence type="ECO:0000313" key="7">
    <source>
        <dbReference type="Proteomes" id="UP001500063"/>
    </source>
</evidence>
<reference evidence="6 7" key="1">
    <citation type="journal article" date="2019" name="Int. J. Syst. Evol. Microbiol.">
        <title>The Global Catalogue of Microorganisms (GCM) 10K type strain sequencing project: providing services to taxonomists for standard genome sequencing and annotation.</title>
        <authorList>
            <consortium name="The Broad Institute Genomics Platform"/>
            <consortium name="The Broad Institute Genome Sequencing Center for Infectious Disease"/>
            <person name="Wu L."/>
            <person name="Ma J."/>
        </authorList>
    </citation>
    <scope>NUCLEOTIDE SEQUENCE [LARGE SCALE GENOMIC DNA]</scope>
    <source>
        <strain evidence="6 7">JCM 4565</strain>
    </source>
</reference>
<dbReference type="PANTHER" id="PTHR43284:SF1">
    <property type="entry name" value="ASPARAGINE SYNTHETASE"/>
    <property type="match status" value="1"/>
</dbReference>
<name>A0ABN0WFW1_9ACTN</name>
<dbReference type="SUPFAM" id="SSF52402">
    <property type="entry name" value="Adenine nucleotide alpha hydrolases-like"/>
    <property type="match status" value="1"/>
</dbReference>
<dbReference type="InterPro" id="IPR001962">
    <property type="entry name" value="Asn_synthase"/>
</dbReference>
<gene>
    <name evidence="6" type="ORF">GCM10010319_10370</name>
</gene>
<keyword evidence="3" id="KW-0028">Amino-acid biosynthesis</keyword>
<evidence type="ECO:0000256" key="2">
    <source>
        <dbReference type="ARBA" id="ARBA00012737"/>
    </source>
</evidence>
<comment type="pathway">
    <text evidence="1">Amino-acid biosynthesis; L-asparagine biosynthesis; L-asparagine from L-aspartate (L-Gln route): step 1/1.</text>
</comment>
<dbReference type="Pfam" id="PF00733">
    <property type="entry name" value="Asn_synthase"/>
    <property type="match status" value="1"/>
</dbReference>
<evidence type="ECO:0000256" key="3">
    <source>
        <dbReference type="ARBA" id="ARBA00022888"/>
    </source>
</evidence>
<dbReference type="InterPro" id="IPR014729">
    <property type="entry name" value="Rossmann-like_a/b/a_fold"/>
</dbReference>
<organism evidence="6 7">
    <name type="scientific">Streptomyces blastmyceticus</name>
    <dbReference type="NCBI Taxonomy" id="68180"/>
    <lineage>
        <taxon>Bacteria</taxon>
        <taxon>Bacillati</taxon>
        <taxon>Actinomycetota</taxon>
        <taxon>Actinomycetes</taxon>
        <taxon>Kitasatosporales</taxon>
        <taxon>Streptomycetaceae</taxon>
        <taxon>Streptomyces</taxon>
    </lineage>
</organism>
<dbReference type="PANTHER" id="PTHR43284">
    <property type="entry name" value="ASPARAGINE SYNTHETASE (GLUTAMINE-HYDROLYZING)"/>
    <property type="match status" value="1"/>
</dbReference>
<dbReference type="EC" id="6.3.5.4" evidence="2"/>
<dbReference type="Gene3D" id="3.40.50.620">
    <property type="entry name" value="HUPs"/>
    <property type="match status" value="1"/>
</dbReference>
<feature type="domain" description="Asparagine synthetase" evidence="5">
    <location>
        <begin position="211"/>
        <end position="598"/>
    </location>
</feature>
<evidence type="ECO:0000313" key="6">
    <source>
        <dbReference type="EMBL" id="GAA0336265.1"/>
    </source>
</evidence>
<dbReference type="Proteomes" id="UP001500063">
    <property type="component" value="Unassembled WGS sequence"/>
</dbReference>